<sequence length="34" mass="3323">MEAPLNAAVSLGIMVSAVFVGPQAATRPLLPSGG</sequence>
<accession>A0A376DAG7</accession>
<reference evidence="1 2" key="1">
    <citation type="submission" date="2018-06" db="EMBL/GenBank/DDBJ databases">
        <authorList>
            <consortium name="Pathogen Informatics"/>
            <person name="Doyle S."/>
        </authorList>
    </citation>
    <scope>NUCLEOTIDE SEQUENCE [LARGE SCALE GENOMIC DNA]</scope>
    <source>
        <strain evidence="1 2">NCTC12121</strain>
    </source>
</reference>
<name>A0A376DAG7_9GAMM</name>
<organism evidence="1 2">
    <name type="scientific">Edwardsiella hoshinae</name>
    <dbReference type="NCBI Taxonomy" id="93378"/>
    <lineage>
        <taxon>Bacteria</taxon>
        <taxon>Pseudomonadati</taxon>
        <taxon>Pseudomonadota</taxon>
        <taxon>Gammaproteobacteria</taxon>
        <taxon>Enterobacterales</taxon>
        <taxon>Hafniaceae</taxon>
        <taxon>Edwardsiella</taxon>
    </lineage>
</organism>
<evidence type="ECO:0000313" key="1">
    <source>
        <dbReference type="EMBL" id="STC86007.1"/>
    </source>
</evidence>
<gene>
    <name evidence="1" type="ORF">NCTC12121_01045</name>
</gene>
<evidence type="ECO:0000313" key="2">
    <source>
        <dbReference type="Proteomes" id="UP000255248"/>
    </source>
</evidence>
<dbReference type="AlphaFoldDB" id="A0A376DAG7"/>
<protein>
    <submittedName>
        <fullName evidence="1">Uncharacterized protein</fullName>
    </submittedName>
</protein>
<dbReference type="Proteomes" id="UP000255248">
    <property type="component" value="Unassembled WGS sequence"/>
</dbReference>
<proteinExistence type="predicted"/>
<dbReference type="EMBL" id="UFXZ01000001">
    <property type="protein sequence ID" value="STC86007.1"/>
    <property type="molecule type" value="Genomic_DNA"/>
</dbReference>